<evidence type="ECO:0000256" key="1">
    <source>
        <dbReference type="ARBA" id="ARBA00022553"/>
    </source>
</evidence>
<evidence type="ECO:0000313" key="5">
    <source>
        <dbReference type="EMBL" id="QFU76255.1"/>
    </source>
</evidence>
<dbReference type="GO" id="GO:0000160">
    <property type="term" value="P:phosphorelay signal transduction system"/>
    <property type="evidence" value="ECO:0007669"/>
    <property type="project" value="UniProtKB-KW"/>
</dbReference>
<dbReference type="SUPFAM" id="SSF52172">
    <property type="entry name" value="CheY-like"/>
    <property type="match status" value="1"/>
</dbReference>
<dbReference type="SMART" id="SM00448">
    <property type="entry name" value="REC"/>
    <property type="match status" value="1"/>
</dbReference>
<gene>
    <name evidence="5" type="ORF">EY643_11610</name>
</gene>
<dbReference type="KEGG" id="halc:EY643_11610"/>
<evidence type="ECO:0000313" key="6">
    <source>
        <dbReference type="Proteomes" id="UP000326287"/>
    </source>
</evidence>
<dbReference type="EMBL" id="CP036422">
    <property type="protein sequence ID" value="QFU76255.1"/>
    <property type="molecule type" value="Genomic_DNA"/>
</dbReference>
<dbReference type="RefSeq" id="WP_152662361.1">
    <property type="nucleotide sequence ID" value="NZ_CP036422.1"/>
</dbReference>
<dbReference type="InterPro" id="IPR011006">
    <property type="entry name" value="CheY-like_superfamily"/>
</dbReference>
<feature type="domain" description="Response regulatory" evidence="4">
    <location>
        <begin position="18"/>
        <end position="119"/>
    </location>
</feature>
<evidence type="ECO:0000256" key="2">
    <source>
        <dbReference type="ARBA" id="ARBA00023012"/>
    </source>
</evidence>
<dbReference type="InterPro" id="IPR001789">
    <property type="entry name" value="Sig_transdc_resp-reg_receiver"/>
</dbReference>
<sequence length="119" mass="13053">MHAPENQEPIILKADNIPLLLVEDDSSLARSLSDFLSDFGYDIDFAFNGRSAIELASTNGYAVIIMDVSMPIMDGLTACQALRRDHGVNTPIIFLTASTPEYQCTHRSLSPANRAPLTR</sequence>
<accession>A0A5P9NL66</accession>
<evidence type="ECO:0000259" key="4">
    <source>
        <dbReference type="PROSITE" id="PS50110"/>
    </source>
</evidence>
<dbReference type="Pfam" id="PF00072">
    <property type="entry name" value="Response_reg"/>
    <property type="match status" value="1"/>
</dbReference>
<keyword evidence="1 3" id="KW-0597">Phosphoprotein</keyword>
<dbReference type="PANTHER" id="PTHR45339">
    <property type="entry name" value="HYBRID SIGNAL TRANSDUCTION HISTIDINE KINASE J"/>
    <property type="match status" value="1"/>
</dbReference>
<dbReference type="PANTHER" id="PTHR45339:SF1">
    <property type="entry name" value="HYBRID SIGNAL TRANSDUCTION HISTIDINE KINASE J"/>
    <property type="match status" value="1"/>
</dbReference>
<keyword evidence="2" id="KW-0902">Two-component regulatory system</keyword>
<dbReference type="OrthoDB" id="9800897at2"/>
<organism evidence="5 6">
    <name type="scientific">Halioglobus maricola</name>
    <dbReference type="NCBI Taxonomy" id="2601894"/>
    <lineage>
        <taxon>Bacteria</taxon>
        <taxon>Pseudomonadati</taxon>
        <taxon>Pseudomonadota</taxon>
        <taxon>Gammaproteobacteria</taxon>
        <taxon>Cellvibrionales</taxon>
        <taxon>Halieaceae</taxon>
        <taxon>Halioglobus</taxon>
    </lineage>
</organism>
<dbReference type="CDD" id="cd17574">
    <property type="entry name" value="REC_OmpR"/>
    <property type="match status" value="1"/>
</dbReference>
<dbReference type="Gene3D" id="3.40.50.2300">
    <property type="match status" value="1"/>
</dbReference>
<dbReference type="PROSITE" id="PS50110">
    <property type="entry name" value="RESPONSE_REGULATORY"/>
    <property type="match status" value="1"/>
</dbReference>
<dbReference type="Proteomes" id="UP000326287">
    <property type="component" value="Chromosome"/>
</dbReference>
<feature type="modified residue" description="4-aspartylphosphate" evidence="3">
    <location>
        <position position="67"/>
    </location>
</feature>
<protein>
    <submittedName>
        <fullName evidence="5">Response regulator</fullName>
    </submittedName>
</protein>
<reference evidence="5 6" key="1">
    <citation type="submission" date="2019-02" db="EMBL/GenBank/DDBJ databases">
        <authorList>
            <person name="Li S.-H."/>
        </authorList>
    </citation>
    <scope>NUCLEOTIDE SEQUENCE [LARGE SCALE GENOMIC DNA]</scope>
    <source>
        <strain evidence="5 6">IMCC14385</strain>
    </source>
</reference>
<name>A0A5P9NL66_9GAMM</name>
<keyword evidence="6" id="KW-1185">Reference proteome</keyword>
<dbReference type="AlphaFoldDB" id="A0A5P9NL66"/>
<evidence type="ECO:0000256" key="3">
    <source>
        <dbReference type="PROSITE-ProRule" id="PRU00169"/>
    </source>
</evidence>
<proteinExistence type="predicted"/>